<evidence type="ECO:0000313" key="10">
    <source>
        <dbReference type="EMBL" id="BCS84745.1"/>
    </source>
</evidence>
<feature type="transmembrane region" description="Helical" evidence="8">
    <location>
        <begin position="279"/>
        <end position="299"/>
    </location>
</feature>
<organism evidence="10 11">
    <name type="scientific">Prevotella herbatica</name>
    <dbReference type="NCBI Taxonomy" id="2801997"/>
    <lineage>
        <taxon>Bacteria</taxon>
        <taxon>Pseudomonadati</taxon>
        <taxon>Bacteroidota</taxon>
        <taxon>Bacteroidia</taxon>
        <taxon>Bacteroidales</taxon>
        <taxon>Prevotellaceae</taxon>
        <taxon>Prevotella</taxon>
    </lineage>
</organism>
<evidence type="ECO:0000256" key="5">
    <source>
        <dbReference type="ARBA" id="ARBA00022692"/>
    </source>
</evidence>
<dbReference type="PANTHER" id="PTHR30294:SF29">
    <property type="entry name" value="MULTIDRUG ABC TRANSPORTER PERMEASE YBHS-RELATED"/>
    <property type="match status" value="1"/>
</dbReference>
<dbReference type="PANTHER" id="PTHR30294">
    <property type="entry name" value="MEMBRANE COMPONENT OF ABC TRANSPORTER YHHJ-RELATED"/>
    <property type="match status" value="1"/>
</dbReference>
<gene>
    <name evidence="10" type="ORF">prwr041_06380</name>
</gene>
<feature type="transmembrane region" description="Helical" evidence="8">
    <location>
        <begin position="21"/>
        <end position="40"/>
    </location>
</feature>
<dbReference type="Pfam" id="PF12698">
    <property type="entry name" value="ABC2_membrane_3"/>
    <property type="match status" value="1"/>
</dbReference>
<keyword evidence="4" id="KW-1003">Cell membrane</keyword>
<dbReference type="RefSeq" id="WP_207154935.1">
    <property type="nucleotide sequence ID" value="NZ_AP024484.1"/>
</dbReference>
<evidence type="ECO:0000256" key="2">
    <source>
        <dbReference type="ARBA" id="ARBA00007783"/>
    </source>
</evidence>
<dbReference type="EMBL" id="AP024484">
    <property type="protein sequence ID" value="BCS84745.1"/>
    <property type="molecule type" value="Genomic_DNA"/>
</dbReference>
<evidence type="ECO:0000256" key="8">
    <source>
        <dbReference type="SAM" id="Phobius"/>
    </source>
</evidence>
<sequence length="362" mass="40029">MTTFISFIIKEARHILRDRRTLLILIGMPIVMMFLFGFAITTEVRNVRIVLVSSSIDKTTQKIANRLDASTYFNITAMARNTDEAKTMLEGNKAEMAIIFSPDFASHIYDGEARVQIIADCADPNMAIQQSNYASQIILSELSSAGVSNGSALIKLMYNPRMESAYNFVPGVMGMILMIICAMMTSISIVREKERGTMEILLVSPVRPILIIIAKMIPYLVLGIVDLILILTISYFVLHVPIAGSLLSLSAVSILFIIVALSLGLLISVLTETQVAAMLASGMMLLMPSILMSGMIYPIESMPVVLQFIAHLVPASWFISACRKIMIMGVSITMVWKEVCVMTIMAILLLTISLKKFKKRLE</sequence>
<comment type="subcellular location">
    <subcellularLocation>
        <location evidence="1">Cell membrane</location>
        <topology evidence="1">Multi-pass membrane protein</topology>
    </subcellularLocation>
</comment>
<dbReference type="Proteomes" id="UP001319045">
    <property type="component" value="Chromosome"/>
</dbReference>
<comment type="similarity">
    <text evidence="2">Belongs to the ABC-2 integral membrane protein family.</text>
</comment>
<keyword evidence="11" id="KW-1185">Reference proteome</keyword>
<feature type="transmembrane region" description="Helical" evidence="8">
    <location>
        <begin position="210"/>
        <end position="236"/>
    </location>
</feature>
<feature type="transmembrane region" description="Helical" evidence="8">
    <location>
        <begin position="334"/>
        <end position="354"/>
    </location>
</feature>
<feature type="transmembrane region" description="Helical" evidence="8">
    <location>
        <begin position="165"/>
        <end position="190"/>
    </location>
</feature>
<dbReference type="InterPro" id="IPR051449">
    <property type="entry name" value="ABC-2_transporter_component"/>
</dbReference>
<protein>
    <submittedName>
        <fullName evidence="10">Transport permease protein</fullName>
    </submittedName>
</protein>
<dbReference type="InterPro" id="IPR013525">
    <property type="entry name" value="ABC2_TM"/>
</dbReference>
<keyword evidence="6 8" id="KW-1133">Transmembrane helix</keyword>
<name>A0ABM7NWI3_9BACT</name>
<accession>A0ABM7NWI3</accession>
<dbReference type="InterPro" id="IPR047817">
    <property type="entry name" value="ABC2_TM_bact-type"/>
</dbReference>
<dbReference type="PROSITE" id="PS51012">
    <property type="entry name" value="ABC_TM2"/>
    <property type="match status" value="1"/>
</dbReference>
<dbReference type="Gene3D" id="3.40.1710.10">
    <property type="entry name" value="abc type-2 transporter like domain"/>
    <property type="match status" value="1"/>
</dbReference>
<keyword evidence="5 8" id="KW-0812">Transmembrane</keyword>
<reference evidence="10 11" key="1">
    <citation type="journal article" date="2022" name="Int. J. Syst. Evol. Microbiol.">
        <title>Prevotella herbatica sp. nov., a plant polysaccharide-decomposing anaerobic bacterium isolated from a methanogenic reactor.</title>
        <authorList>
            <person name="Uek A."/>
            <person name="Tonouchi A."/>
            <person name="Kaku N."/>
            <person name="Ueki K."/>
        </authorList>
    </citation>
    <scope>NUCLEOTIDE SEQUENCE [LARGE SCALE GENOMIC DNA]</scope>
    <source>
        <strain evidence="10 11">WR041</strain>
    </source>
</reference>
<evidence type="ECO:0000256" key="1">
    <source>
        <dbReference type="ARBA" id="ARBA00004651"/>
    </source>
</evidence>
<keyword evidence="3" id="KW-0813">Transport</keyword>
<evidence type="ECO:0000256" key="3">
    <source>
        <dbReference type="ARBA" id="ARBA00022448"/>
    </source>
</evidence>
<evidence type="ECO:0000259" key="9">
    <source>
        <dbReference type="PROSITE" id="PS51012"/>
    </source>
</evidence>
<keyword evidence="7 8" id="KW-0472">Membrane</keyword>
<evidence type="ECO:0000256" key="4">
    <source>
        <dbReference type="ARBA" id="ARBA00022475"/>
    </source>
</evidence>
<proteinExistence type="inferred from homology"/>
<evidence type="ECO:0000313" key="11">
    <source>
        <dbReference type="Proteomes" id="UP001319045"/>
    </source>
</evidence>
<evidence type="ECO:0000256" key="7">
    <source>
        <dbReference type="ARBA" id="ARBA00023136"/>
    </source>
</evidence>
<feature type="transmembrane region" description="Helical" evidence="8">
    <location>
        <begin position="242"/>
        <end position="267"/>
    </location>
</feature>
<evidence type="ECO:0000256" key="6">
    <source>
        <dbReference type="ARBA" id="ARBA00022989"/>
    </source>
</evidence>
<feature type="domain" description="ABC transmembrane type-2" evidence="9">
    <location>
        <begin position="115"/>
        <end position="360"/>
    </location>
</feature>